<organism evidence="1 2">
    <name type="scientific">Panagrolaimus sp. JU765</name>
    <dbReference type="NCBI Taxonomy" id="591449"/>
    <lineage>
        <taxon>Eukaryota</taxon>
        <taxon>Metazoa</taxon>
        <taxon>Ecdysozoa</taxon>
        <taxon>Nematoda</taxon>
        <taxon>Chromadorea</taxon>
        <taxon>Rhabditida</taxon>
        <taxon>Tylenchina</taxon>
        <taxon>Panagrolaimomorpha</taxon>
        <taxon>Panagrolaimoidea</taxon>
        <taxon>Panagrolaimidae</taxon>
        <taxon>Panagrolaimus</taxon>
    </lineage>
</organism>
<dbReference type="Proteomes" id="UP000887576">
    <property type="component" value="Unplaced"/>
</dbReference>
<reference evidence="2" key="1">
    <citation type="submission" date="2022-11" db="UniProtKB">
        <authorList>
            <consortium name="WormBaseParasite"/>
        </authorList>
    </citation>
    <scope>IDENTIFICATION</scope>
</reference>
<proteinExistence type="predicted"/>
<protein>
    <submittedName>
        <fullName evidence="2">F-box domain-containing protein</fullName>
    </submittedName>
</protein>
<evidence type="ECO:0000313" key="1">
    <source>
        <dbReference type="Proteomes" id="UP000887576"/>
    </source>
</evidence>
<evidence type="ECO:0000313" key="2">
    <source>
        <dbReference type="WBParaSite" id="JU765_v2.g1411.t1"/>
    </source>
</evidence>
<dbReference type="WBParaSite" id="JU765_v2.g1411.t1">
    <property type="protein sequence ID" value="JU765_v2.g1411.t1"/>
    <property type="gene ID" value="JU765_v2.g1411"/>
</dbReference>
<accession>A0AC34Q923</accession>
<sequence length="318" mass="36725">MCSLTQLPTEVLVKILGYIPGEELHKCKQTSKKLNSVVRSHPFLMQKVRCRMQAHCGETLVLSVAKSGNHEFTFLSEDNLTEICRMQISELTVIGNENFSTNDAAVEDLLKVLKTTKQNSVRILNVKNLQIQNSVLAQMFLNYFSTNLVQEINLRCPISKQLTPEHVKAMDSLCQFRIADHETEFPQNTADAIVSKFIWDMRHKPRINIPFVAEVNCLAPATIVKLIEEWIFLPETPFFQLKFTNCDNQWLSQFLDLCDQSHLRHVFYEFASKANPYAHIKMKIHEESNTCTIFPITDVPARSPVNQYVCYARYFRDF</sequence>
<name>A0AC34Q923_9BILA</name>